<comment type="catalytic activity">
    <reaction evidence="1">
        <text>alpha-D-galactose = beta-D-galactose</text>
        <dbReference type="Rhea" id="RHEA:28675"/>
        <dbReference type="ChEBI" id="CHEBI:27667"/>
        <dbReference type="ChEBI" id="CHEBI:28061"/>
        <dbReference type="EC" id="5.1.3.3"/>
    </reaction>
    <physiologicalReaction direction="right-to-left" evidence="1">
        <dbReference type="Rhea" id="RHEA:28677"/>
    </physiologicalReaction>
</comment>
<evidence type="ECO:0000256" key="2">
    <source>
        <dbReference type="ARBA" id="ARBA00004947"/>
    </source>
</evidence>
<evidence type="ECO:0000256" key="1">
    <source>
        <dbReference type="ARBA" id="ARBA00001712"/>
    </source>
</evidence>
<evidence type="ECO:0000256" key="3">
    <source>
        <dbReference type="ARBA" id="ARBA00021023"/>
    </source>
</evidence>
<evidence type="ECO:0000313" key="6">
    <source>
        <dbReference type="EMBL" id="JAV91206.1"/>
    </source>
</evidence>
<organism evidence="6">
    <name type="scientific">Photinus pyralis</name>
    <name type="common">Common eastern firefly</name>
    <name type="synonym">Lampyris pyralis</name>
    <dbReference type="NCBI Taxonomy" id="7054"/>
    <lineage>
        <taxon>Eukaryota</taxon>
        <taxon>Metazoa</taxon>
        <taxon>Ecdysozoa</taxon>
        <taxon>Arthropoda</taxon>
        <taxon>Hexapoda</taxon>
        <taxon>Insecta</taxon>
        <taxon>Pterygota</taxon>
        <taxon>Neoptera</taxon>
        <taxon>Endopterygota</taxon>
        <taxon>Coleoptera</taxon>
        <taxon>Polyphaga</taxon>
        <taxon>Elateriformia</taxon>
        <taxon>Elateroidea</taxon>
        <taxon>Lampyridae</taxon>
        <taxon>Lampyrinae</taxon>
        <taxon>Photinus</taxon>
    </lineage>
</organism>
<dbReference type="Pfam" id="PF01263">
    <property type="entry name" value="Aldose_epim"/>
    <property type="match status" value="1"/>
</dbReference>
<dbReference type="GO" id="GO:0004034">
    <property type="term" value="F:aldose 1-epimerase activity"/>
    <property type="evidence" value="ECO:0007669"/>
    <property type="project" value="UniProtKB-EC"/>
</dbReference>
<proteinExistence type="predicted"/>
<dbReference type="SUPFAM" id="SSF74650">
    <property type="entry name" value="Galactose mutarotase-like"/>
    <property type="match status" value="1"/>
</dbReference>
<dbReference type="GO" id="GO:0006012">
    <property type="term" value="P:galactose metabolic process"/>
    <property type="evidence" value="ECO:0007669"/>
    <property type="project" value="UniProtKB-UniPathway"/>
</dbReference>
<dbReference type="EMBL" id="GEZM01016666">
    <property type="protein sequence ID" value="JAV91206.1"/>
    <property type="molecule type" value="Transcribed_RNA"/>
</dbReference>
<protein>
    <recommendedName>
        <fullName evidence="3">Galactose mutarotase</fullName>
    </recommendedName>
    <alternativeName>
        <fullName evidence="4">Aldose 1-epimerase</fullName>
    </alternativeName>
</protein>
<dbReference type="InterPro" id="IPR011013">
    <property type="entry name" value="Gal_mutarotase_sf_dom"/>
</dbReference>
<accession>A0A1Y1N4D3</accession>
<reference evidence="6" key="1">
    <citation type="journal article" date="2016" name="Sci. Rep.">
        <title>Molecular characterization of firefly nuptial gifts: a multi-omics approach sheds light on postcopulatory sexual selection.</title>
        <authorList>
            <person name="Al-Wathiqui N."/>
            <person name="Fallon T.R."/>
            <person name="South A."/>
            <person name="Weng J.K."/>
            <person name="Lewis S.M."/>
        </authorList>
    </citation>
    <scope>NUCLEOTIDE SEQUENCE</scope>
</reference>
<evidence type="ECO:0000256" key="4">
    <source>
        <dbReference type="ARBA" id="ARBA00032729"/>
    </source>
</evidence>
<name>A0A1Y1N4D3_PHOPY</name>
<dbReference type="Gene3D" id="2.70.98.10">
    <property type="match status" value="1"/>
</dbReference>
<evidence type="ECO:0000256" key="5">
    <source>
        <dbReference type="ARBA" id="ARBA00045743"/>
    </source>
</evidence>
<comment type="pathway">
    <text evidence="2">Carbohydrate metabolism; galactose metabolism.</text>
</comment>
<dbReference type="AlphaFoldDB" id="A0A1Y1N4D3"/>
<dbReference type="GO" id="GO:0030246">
    <property type="term" value="F:carbohydrate binding"/>
    <property type="evidence" value="ECO:0007669"/>
    <property type="project" value="InterPro"/>
</dbReference>
<dbReference type="InterPro" id="IPR014718">
    <property type="entry name" value="GH-type_carb-bd"/>
</dbReference>
<dbReference type="UniPathway" id="UPA00214"/>
<dbReference type="InterPro" id="IPR008183">
    <property type="entry name" value="Aldose_1/G6P_1-epimerase"/>
</dbReference>
<comment type="function">
    <text evidence="5">Mutarotase that catalyzes the interconversion of beta-D-galactose and alpha-D-galactose during galactose metabolism. Beta-D-galactose is metabolized in the liver into glucose 1-phosphate, the primary metabolic fuel, by the action of four enzymes that constitute the Leloir pathway: GALM, GALK1 (galactokinase), GALT (galactose-1-phosphate uridylyltransferase) and GALE (UDP-galactose-4'-epimerase). Involved in the maintenance of the equilibrium between the beta- and alpha-anomers of galactose, therefore ensuring a sufficient supply of the alpha-anomer for GALK1. Also active on D-glucose although shows a preference for galactose over glucose.</text>
</comment>
<sequence>MLIHLPITIAKMNTAKIILEEDEFGLFTDKTSGKSTPVRRFTWRNKNRVTVQVITYGATITSIKVPDKNGAIDDIVMGFDDMKGKLFTPEIRSERNRSIWCVT</sequence>